<name>A0A540VF19_9CHLR</name>
<keyword evidence="11 15" id="KW-0819">tRNA processing</keyword>
<evidence type="ECO:0000256" key="7">
    <source>
        <dbReference type="ARBA" id="ARBA00022490"/>
    </source>
</evidence>
<evidence type="ECO:0000256" key="15">
    <source>
        <dbReference type="HAMAP-Rule" id="MF_00605"/>
    </source>
</evidence>
<evidence type="ECO:0000313" key="19">
    <source>
        <dbReference type="Proteomes" id="UP000317371"/>
    </source>
</evidence>
<feature type="binding site" evidence="15 16">
    <location>
        <position position="138"/>
    </location>
    <ligand>
        <name>S-adenosyl-L-methionine</name>
        <dbReference type="ChEBI" id="CHEBI:59789"/>
    </ligand>
</feature>
<keyword evidence="10 15" id="KW-0949">S-adenosyl-L-methionine</keyword>
<dbReference type="AlphaFoldDB" id="A0A540VF19"/>
<dbReference type="CDD" id="cd18080">
    <property type="entry name" value="TrmD-like"/>
    <property type="match status" value="1"/>
</dbReference>
<dbReference type="PIRSF" id="PIRSF000386">
    <property type="entry name" value="tRNA_mtase"/>
    <property type="match status" value="1"/>
</dbReference>
<evidence type="ECO:0000259" key="17">
    <source>
        <dbReference type="Pfam" id="PF01746"/>
    </source>
</evidence>
<evidence type="ECO:0000256" key="2">
    <source>
        <dbReference type="ARBA" id="ARBA00004496"/>
    </source>
</evidence>
<evidence type="ECO:0000256" key="13">
    <source>
        <dbReference type="ARBA" id="ARBA00033392"/>
    </source>
</evidence>
<feature type="binding site" evidence="15 16">
    <location>
        <begin position="158"/>
        <end position="163"/>
    </location>
    <ligand>
        <name>S-adenosyl-L-methionine</name>
        <dbReference type="ChEBI" id="CHEBI:59789"/>
    </ligand>
</feature>
<dbReference type="HAMAP" id="MF_00605">
    <property type="entry name" value="TrmD"/>
    <property type="match status" value="1"/>
</dbReference>
<dbReference type="EMBL" id="VIGC01000015">
    <property type="protein sequence ID" value="TQE95312.1"/>
    <property type="molecule type" value="Genomic_DNA"/>
</dbReference>
<evidence type="ECO:0000256" key="6">
    <source>
        <dbReference type="ARBA" id="ARBA00014679"/>
    </source>
</evidence>
<comment type="subcellular location">
    <subcellularLocation>
        <location evidence="2 15">Cytoplasm</location>
    </subcellularLocation>
</comment>
<dbReference type="PANTHER" id="PTHR46417">
    <property type="entry name" value="TRNA (GUANINE-N(1)-)-METHYLTRANSFERASE"/>
    <property type="match status" value="1"/>
</dbReference>
<sequence>MHFDIFTLFPSMFCGPLSESILKRAQEKGLLSVALHDIRAYTTDRHHICDDTPYGGGGGMIMKPEPIFRAVETVLTRPPGWQLPPEDAFVNLPPWDPEAPAPLPADVPIILLTPQGRRLNQAIVTELSHFSRLALICGRYEGVDERVRTQLVSDEISIGDYVLSGGELAAMVLVDAITRLVPGVLGYAEGAQQDSYSPGLGGLLEGPQYTRPYTFRGEQVPDILLSGHHGHVARWRREQALLRTLQRRPDLLQMVNLSEEDRAFLRRHGWQPAGREETDADKEERI</sequence>
<evidence type="ECO:0000313" key="18">
    <source>
        <dbReference type="EMBL" id="TQE95312.1"/>
    </source>
</evidence>
<reference evidence="18 19" key="1">
    <citation type="submission" date="2019-06" db="EMBL/GenBank/DDBJ databases">
        <title>Genome sequence of Litorilinea aerophila BAA-2444.</title>
        <authorList>
            <person name="Maclea K.S."/>
            <person name="Maurais E.G."/>
            <person name="Iannazzi L.C."/>
        </authorList>
    </citation>
    <scope>NUCLEOTIDE SEQUENCE [LARGE SCALE GENOMIC DNA]</scope>
    <source>
        <strain evidence="18 19">ATCC BAA-2444</strain>
    </source>
</reference>
<evidence type="ECO:0000256" key="16">
    <source>
        <dbReference type="PIRSR" id="PIRSR000386-1"/>
    </source>
</evidence>
<comment type="similarity">
    <text evidence="3 15">Belongs to the RNA methyltransferase TrmD family.</text>
</comment>
<evidence type="ECO:0000256" key="12">
    <source>
        <dbReference type="ARBA" id="ARBA00029736"/>
    </source>
</evidence>
<dbReference type="InterPro" id="IPR029026">
    <property type="entry name" value="tRNA_m1G_MTases_N"/>
</dbReference>
<evidence type="ECO:0000256" key="14">
    <source>
        <dbReference type="ARBA" id="ARBA00047783"/>
    </source>
</evidence>
<evidence type="ECO:0000256" key="9">
    <source>
        <dbReference type="ARBA" id="ARBA00022679"/>
    </source>
</evidence>
<dbReference type="RefSeq" id="WP_141610590.1">
    <property type="nucleotide sequence ID" value="NZ_VIGC02000015.1"/>
</dbReference>
<comment type="function">
    <text evidence="1 15">Specifically methylates guanosine-37 in various tRNAs.</text>
</comment>
<dbReference type="SUPFAM" id="SSF75217">
    <property type="entry name" value="alpha/beta knot"/>
    <property type="match status" value="1"/>
</dbReference>
<dbReference type="InterPro" id="IPR016009">
    <property type="entry name" value="tRNA_MeTrfase_TRMD/TRM10"/>
</dbReference>
<evidence type="ECO:0000256" key="4">
    <source>
        <dbReference type="ARBA" id="ARBA00011738"/>
    </source>
</evidence>
<keyword evidence="8 15" id="KW-0489">Methyltransferase</keyword>
<accession>A0A540VF19</accession>
<gene>
    <name evidence="15 18" type="primary">trmD</name>
    <name evidence="18" type="ORF">FKZ61_12760</name>
</gene>
<dbReference type="PANTHER" id="PTHR46417:SF1">
    <property type="entry name" value="TRNA (GUANINE-N(1)-)-METHYLTRANSFERASE"/>
    <property type="match status" value="1"/>
</dbReference>
<evidence type="ECO:0000256" key="8">
    <source>
        <dbReference type="ARBA" id="ARBA00022603"/>
    </source>
</evidence>
<dbReference type="GO" id="GO:0002939">
    <property type="term" value="P:tRNA N1-guanine methylation"/>
    <property type="evidence" value="ECO:0007669"/>
    <property type="project" value="TreeGrafter"/>
</dbReference>
<keyword evidence="7 15" id="KW-0963">Cytoplasm</keyword>
<feature type="domain" description="tRNA methyltransferase TRMD/TRM10-type" evidence="17">
    <location>
        <begin position="1"/>
        <end position="253"/>
    </location>
</feature>
<dbReference type="InterPro" id="IPR002649">
    <property type="entry name" value="tRNA_m1G_MeTrfase_TrmD"/>
</dbReference>
<proteinExistence type="inferred from homology"/>
<organism evidence="18 19">
    <name type="scientific">Litorilinea aerophila</name>
    <dbReference type="NCBI Taxonomy" id="1204385"/>
    <lineage>
        <taxon>Bacteria</taxon>
        <taxon>Bacillati</taxon>
        <taxon>Chloroflexota</taxon>
        <taxon>Caldilineae</taxon>
        <taxon>Caldilineales</taxon>
        <taxon>Caldilineaceae</taxon>
        <taxon>Litorilinea</taxon>
    </lineage>
</organism>
<evidence type="ECO:0000256" key="1">
    <source>
        <dbReference type="ARBA" id="ARBA00002634"/>
    </source>
</evidence>
<evidence type="ECO:0000256" key="11">
    <source>
        <dbReference type="ARBA" id="ARBA00022694"/>
    </source>
</evidence>
<dbReference type="InterPro" id="IPR029028">
    <property type="entry name" value="Alpha/beta_knot_MTases"/>
</dbReference>
<comment type="caution">
    <text evidence="18">The sequence shown here is derived from an EMBL/GenBank/DDBJ whole genome shotgun (WGS) entry which is preliminary data.</text>
</comment>
<dbReference type="Gene3D" id="1.10.1270.20">
    <property type="entry name" value="tRNA(m1g37)methyltransferase, domain 2"/>
    <property type="match status" value="1"/>
</dbReference>
<keyword evidence="19" id="KW-1185">Reference proteome</keyword>
<protein>
    <recommendedName>
        <fullName evidence="6 15">tRNA (guanine-N(1)-)-methyltransferase</fullName>
        <ecNumber evidence="5 15">2.1.1.228</ecNumber>
    </recommendedName>
    <alternativeName>
        <fullName evidence="12 15">M1G-methyltransferase</fullName>
    </alternativeName>
    <alternativeName>
        <fullName evidence="13 15">tRNA [GM37] methyltransferase</fullName>
    </alternativeName>
</protein>
<keyword evidence="9 15" id="KW-0808">Transferase</keyword>
<dbReference type="EC" id="2.1.1.228" evidence="5 15"/>
<evidence type="ECO:0000256" key="5">
    <source>
        <dbReference type="ARBA" id="ARBA00012807"/>
    </source>
</evidence>
<dbReference type="Proteomes" id="UP000317371">
    <property type="component" value="Unassembled WGS sequence"/>
</dbReference>
<comment type="catalytic activity">
    <reaction evidence="14 15">
        <text>guanosine(37) in tRNA + S-adenosyl-L-methionine = N(1)-methylguanosine(37) in tRNA + S-adenosyl-L-homocysteine + H(+)</text>
        <dbReference type="Rhea" id="RHEA:36899"/>
        <dbReference type="Rhea" id="RHEA-COMP:10145"/>
        <dbReference type="Rhea" id="RHEA-COMP:10147"/>
        <dbReference type="ChEBI" id="CHEBI:15378"/>
        <dbReference type="ChEBI" id="CHEBI:57856"/>
        <dbReference type="ChEBI" id="CHEBI:59789"/>
        <dbReference type="ChEBI" id="CHEBI:73542"/>
        <dbReference type="ChEBI" id="CHEBI:74269"/>
        <dbReference type="EC" id="2.1.1.228"/>
    </reaction>
</comment>
<evidence type="ECO:0000256" key="3">
    <source>
        <dbReference type="ARBA" id="ARBA00007630"/>
    </source>
</evidence>
<dbReference type="FunCoup" id="A0A540VF19">
    <property type="interactions" value="411"/>
</dbReference>
<evidence type="ECO:0000256" key="10">
    <source>
        <dbReference type="ARBA" id="ARBA00022691"/>
    </source>
</evidence>
<dbReference type="InterPro" id="IPR023148">
    <property type="entry name" value="tRNA_m1G_MeTrfase_C_sf"/>
</dbReference>
<dbReference type="InParanoid" id="A0A540VF19"/>
<dbReference type="NCBIfam" id="NF000648">
    <property type="entry name" value="PRK00026.1"/>
    <property type="match status" value="1"/>
</dbReference>
<comment type="subunit">
    <text evidence="4 15">Homodimer.</text>
</comment>
<dbReference type="OrthoDB" id="9807416at2"/>
<dbReference type="Pfam" id="PF01746">
    <property type="entry name" value="tRNA_m1G_MT"/>
    <property type="match status" value="1"/>
</dbReference>
<dbReference type="GO" id="GO:0052906">
    <property type="term" value="F:tRNA (guanine(37)-N1)-methyltransferase activity"/>
    <property type="evidence" value="ECO:0007669"/>
    <property type="project" value="UniProtKB-UniRule"/>
</dbReference>
<dbReference type="Gene3D" id="3.40.1280.10">
    <property type="match status" value="1"/>
</dbReference>
<dbReference type="GO" id="GO:0005829">
    <property type="term" value="C:cytosol"/>
    <property type="evidence" value="ECO:0007669"/>
    <property type="project" value="TreeGrafter"/>
</dbReference>
<dbReference type="FunFam" id="1.10.1270.20:FF:000001">
    <property type="entry name" value="tRNA (guanine-N(1)-)-methyltransferase"/>
    <property type="match status" value="1"/>
</dbReference>